<feature type="compositionally biased region" description="Low complexity" evidence="3">
    <location>
        <begin position="25"/>
        <end position="35"/>
    </location>
</feature>
<dbReference type="InterPro" id="IPR044661">
    <property type="entry name" value="MED15a/b/c-like"/>
</dbReference>
<feature type="region of interest" description="Disordered" evidence="3">
    <location>
        <begin position="441"/>
        <end position="461"/>
    </location>
</feature>
<dbReference type="Pfam" id="PF16987">
    <property type="entry name" value="KIX_2"/>
    <property type="match status" value="1"/>
</dbReference>
<reference evidence="6" key="1">
    <citation type="journal article" date="2014" name="Science">
        <title>Ancient hybridizations among the ancestral genomes of bread wheat.</title>
        <authorList>
            <consortium name="International Wheat Genome Sequencing Consortium,"/>
            <person name="Marcussen T."/>
            <person name="Sandve S.R."/>
            <person name="Heier L."/>
            <person name="Spannagl M."/>
            <person name="Pfeifer M."/>
            <person name="Jakobsen K.S."/>
            <person name="Wulff B.B."/>
            <person name="Steuernagel B."/>
            <person name="Mayer K.F."/>
            <person name="Olsen O.A."/>
        </authorList>
    </citation>
    <scope>NUCLEOTIDE SEQUENCE [LARGE SCALE GENOMIC DNA]</scope>
    <source>
        <strain evidence="6">cv. AL8/78</strain>
    </source>
</reference>
<dbReference type="InterPro" id="IPR036546">
    <property type="entry name" value="MED15_KIX"/>
</dbReference>
<dbReference type="EnsemblPlants" id="AET1Gv20963800.1">
    <property type="protein sequence ID" value="AET1Gv20963800.1"/>
    <property type="gene ID" value="AET1Gv20963800"/>
</dbReference>
<dbReference type="GO" id="GO:0003713">
    <property type="term" value="F:transcription coactivator activity"/>
    <property type="evidence" value="ECO:0007669"/>
    <property type="project" value="InterPro"/>
</dbReference>
<dbReference type="AlphaFoldDB" id="A0A452ZXN2"/>
<dbReference type="InterPro" id="IPR036529">
    <property type="entry name" value="KIX_dom_sf"/>
</dbReference>
<dbReference type="PANTHER" id="PTHR33137">
    <property type="entry name" value="MEDIATOR OF RNA POLYMERASE II TRANSCRIPTION SUBUNIT 15A-RELATED"/>
    <property type="match status" value="1"/>
</dbReference>
<keyword evidence="2" id="KW-0539">Nucleus</keyword>
<proteinExistence type="predicted"/>
<dbReference type="GO" id="GO:0031490">
    <property type="term" value="F:chromatin DNA binding"/>
    <property type="evidence" value="ECO:0007669"/>
    <property type="project" value="InterPro"/>
</dbReference>
<comment type="subcellular location">
    <subcellularLocation>
        <location evidence="1">Nucleus</location>
    </subcellularLocation>
</comment>
<accession>A0A452ZXN2</accession>
<protein>
    <recommendedName>
        <fullName evidence="4">Mediator complex subunit 15 KIX domain-containing protein</fullName>
    </recommendedName>
</protein>
<evidence type="ECO:0000256" key="2">
    <source>
        <dbReference type="ARBA" id="ARBA00023242"/>
    </source>
</evidence>
<evidence type="ECO:0000313" key="5">
    <source>
        <dbReference type="EnsemblPlants" id="AET1Gv20963800.1"/>
    </source>
</evidence>
<evidence type="ECO:0000256" key="3">
    <source>
        <dbReference type="SAM" id="MobiDB-lite"/>
    </source>
</evidence>
<feature type="domain" description="Mediator complex subunit 15 KIX" evidence="4">
    <location>
        <begin position="42"/>
        <end position="124"/>
    </location>
</feature>
<reference evidence="6" key="2">
    <citation type="journal article" date="2017" name="Nat. Plants">
        <title>The Aegilops tauschii genome reveals multiple impacts of transposons.</title>
        <authorList>
            <person name="Zhao G."/>
            <person name="Zou C."/>
            <person name="Li K."/>
            <person name="Wang K."/>
            <person name="Li T."/>
            <person name="Gao L."/>
            <person name="Zhang X."/>
            <person name="Wang H."/>
            <person name="Yang Z."/>
            <person name="Liu X."/>
            <person name="Jiang W."/>
            <person name="Mao L."/>
            <person name="Kong X."/>
            <person name="Jiao Y."/>
            <person name="Jia J."/>
        </authorList>
    </citation>
    <scope>NUCLEOTIDE SEQUENCE [LARGE SCALE GENOMIC DNA]</scope>
    <source>
        <strain evidence="6">cv. AL8/78</strain>
    </source>
</reference>
<reference evidence="5" key="4">
    <citation type="submission" date="2019-03" db="UniProtKB">
        <authorList>
            <consortium name="EnsemblPlants"/>
        </authorList>
    </citation>
    <scope>IDENTIFICATION</scope>
</reference>
<feature type="region of interest" description="Disordered" evidence="3">
    <location>
        <begin position="200"/>
        <end position="254"/>
    </location>
</feature>
<feature type="region of interest" description="Disordered" evidence="3">
    <location>
        <begin position="1"/>
        <end position="43"/>
    </location>
</feature>
<dbReference type="Gramene" id="AET1Gv20963800.1">
    <property type="protein sequence ID" value="AET1Gv20963800.1"/>
    <property type="gene ID" value="AET1Gv20963800"/>
</dbReference>
<evidence type="ECO:0000256" key="1">
    <source>
        <dbReference type="ARBA" id="ARBA00004123"/>
    </source>
</evidence>
<organism evidence="5 6">
    <name type="scientific">Aegilops tauschii subsp. strangulata</name>
    <name type="common">Goatgrass</name>
    <dbReference type="NCBI Taxonomy" id="200361"/>
    <lineage>
        <taxon>Eukaryota</taxon>
        <taxon>Viridiplantae</taxon>
        <taxon>Streptophyta</taxon>
        <taxon>Embryophyta</taxon>
        <taxon>Tracheophyta</taxon>
        <taxon>Spermatophyta</taxon>
        <taxon>Magnoliopsida</taxon>
        <taxon>Liliopsida</taxon>
        <taxon>Poales</taxon>
        <taxon>Poaceae</taxon>
        <taxon>BOP clade</taxon>
        <taxon>Pooideae</taxon>
        <taxon>Triticodae</taxon>
        <taxon>Triticeae</taxon>
        <taxon>Triticinae</taxon>
        <taxon>Aegilops</taxon>
    </lineage>
</organism>
<sequence>VVTLHLHRSPRDHMDPNWRPTQGCGPAAAAPAAAADPPPAGGDWRAQLQPEARGRIVDKIMDTLKNHLPVSVSLAPEALSELKKIAARFEEKVYTEATSQYDYLRKISVKLLSMETQRQQAAGNAQLIPNQNNPAPGLHPQGSNQAQTSAVPLMSQQQARQPNASTSVQASSLTNIRQNLPGVNQTSTMQTASVIPQNTMNNDLAQGTSQDGYAAQRQMAGRQQQQQSQQLIYHQHQQPSLQSQQPNIPLQQQQQQLMGQQPNLQQNQLIGQQNGAVMMQQQQRLAVQSNNLLNVQQTHQMLNQQYIPLYQPQQLGSQANMSSLQQHQQNQQQQQLFGTVPNVSSMQWMHMQQRKAQQPQQQHAQQPPMGLMQPQFQHNQLQQLQHLMPQFQSQPNQLQEQLRMQQQSSMQQRLQTSGAMLLQQNNMDQQNQFIQAPRGLQEVSSSTSADSTAQTGHASAGDWQEEIHQMIKRLKDQYFAELSELFNKVCVKLQHVDSIIPPQISSEQYDRMKSFKIMLERILQMMQIGKSSVQPAMRDKVPRYEKQIISILNSQRKPVQPQIQQQFQPPPGHAGAGDWQEEIYQMIKRLKDQYFAELSELFNKMCVKLQHVDSIIPPQISSEQYDKMKSFKIMLERILQMLQIGKSSVQPSMMDNVPRYEKQIISILNSQRKPVQPQIHQQFQPPAG</sequence>
<feature type="region of interest" description="Disordered" evidence="3">
    <location>
        <begin position="127"/>
        <end position="171"/>
    </location>
</feature>
<dbReference type="Proteomes" id="UP000015105">
    <property type="component" value="Chromosome 1D"/>
</dbReference>
<dbReference type="GO" id="GO:0005634">
    <property type="term" value="C:nucleus"/>
    <property type="evidence" value="ECO:0007669"/>
    <property type="project" value="UniProtKB-SubCell"/>
</dbReference>
<evidence type="ECO:0000259" key="4">
    <source>
        <dbReference type="Pfam" id="PF16987"/>
    </source>
</evidence>
<name>A0A452ZXN2_AEGTS</name>
<feature type="compositionally biased region" description="Polar residues" evidence="3">
    <location>
        <begin position="200"/>
        <end position="211"/>
    </location>
</feature>
<dbReference type="PANTHER" id="PTHR33137:SF4">
    <property type="entry name" value="MEDIATOR OF RNA POLYMERASE II TRANSCRIPTION SUBUNIT 15A-RELATED"/>
    <property type="match status" value="1"/>
</dbReference>
<reference evidence="5" key="3">
    <citation type="journal article" date="2017" name="Nature">
        <title>Genome sequence of the progenitor of the wheat D genome Aegilops tauschii.</title>
        <authorList>
            <person name="Luo M.C."/>
            <person name="Gu Y.Q."/>
            <person name="Puiu D."/>
            <person name="Wang H."/>
            <person name="Twardziok S.O."/>
            <person name="Deal K.R."/>
            <person name="Huo N."/>
            <person name="Zhu T."/>
            <person name="Wang L."/>
            <person name="Wang Y."/>
            <person name="McGuire P.E."/>
            <person name="Liu S."/>
            <person name="Long H."/>
            <person name="Ramasamy R.K."/>
            <person name="Rodriguez J.C."/>
            <person name="Van S.L."/>
            <person name="Yuan L."/>
            <person name="Wang Z."/>
            <person name="Xia Z."/>
            <person name="Xiao L."/>
            <person name="Anderson O.D."/>
            <person name="Ouyang S."/>
            <person name="Liang Y."/>
            <person name="Zimin A.V."/>
            <person name="Pertea G."/>
            <person name="Qi P."/>
            <person name="Bennetzen J.L."/>
            <person name="Dai X."/>
            <person name="Dawson M.W."/>
            <person name="Muller H.G."/>
            <person name="Kugler K."/>
            <person name="Rivarola-Duarte L."/>
            <person name="Spannagl M."/>
            <person name="Mayer K.F.X."/>
            <person name="Lu F.H."/>
            <person name="Bevan M.W."/>
            <person name="Leroy P."/>
            <person name="Li P."/>
            <person name="You F.M."/>
            <person name="Sun Q."/>
            <person name="Liu Z."/>
            <person name="Lyons E."/>
            <person name="Wicker T."/>
            <person name="Salzberg S.L."/>
            <person name="Devos K.M."/>
            <person name="Dvorak J."/>
        </authorList>
    </citation>
    <scope>NUCLEOTIDE SEQUENCE [LARGE SCALE GENOMIC DNA]</scope>
    <source>
        <strain evidence="5">cv. AL8/78</strain>
    </source>
</reference>
<feature type="compositionally biased region" description="Low complexity" evidence="3">
    <location>
        <begin position="216"/>
        <end position="254"/>
    </location>
</feature>
<feature type="compositionally biased region" description="Polar residues" evidence="3">
    <location>
        <begin position="141"/>
        <end position="171"/>
    </location>
</feature>
<dbReference type="Gene3D" id="1.10.246.20">
    <property type="entry name" value="Coactivator CBP, KIX domain"/>
    <property type="match status" value="1"/>
</dbReference>
<dbReference type="SUPFAM" id="SSF47040">
    <property type="entry name" value="Kix domain of CBP (creb binding protein)"/>
    <property type="match status" value="1"/>
</dbReference>
<feature type="compositionally biased region" description="Low complexity" evidence="3">
    <location>
        <begin position="444"/>
        <end position="453"/>
    </location>
</feature>
<reference evidence="5" key="5">
    <citation type="journal article" date="2021" name="G3 (Bethesda)">
        <title>Aegilops tauschii genome assembly Aet v5.0 features greater sequence contiguity and improved annotation.</title>
        <authorList>
            <person name="Wang L."/>
            <person name="Zhu T."/>
            <person name="Rodriguez J.C."/>
            <person name="Deal K.R."/>
            <person name="Dubcovsky J."/>
            <person name="McGuire P.E."/>
            <person name="Lux T."/>
            <person name="Spannagl M."/>
            <person name="Mayer K.F.X."/>
            <person name="Baldrich P."/>
            <person name="Meyers B.C."/>
            <person name="Huo N."/>
            <person name="Gu Y.Q."/>
            <person name="Zhou H."/>
            <person name="Devos K.M."/>
            <person name="Bennetzen J.L."/>
            <person name="Unver T."/>
            <person name="Budak H."/>
            <person name="Gulick P.J."/>
            <person name="Galiba G."/>
            <person name="Kalapos B."/>
            <person name="Nelson D.R."/>
            <person name="Li P."/>
            <person name="You F.M."/>
            <person name="Luo M.C."/>
            <person name="Dvorak J."/>
        </authorList>
    </citation>
    <scope>NUCLEOTIDE SEQUENCE [LARGE SCALE GENOMIC DNA]</scope>
    <source>
        <strain evidence="5">cv. AL8/78</strain>
    </source>
</reference>
<dbReference type="FunFam" id="1.10.246.20:FF:000003">
    <property type="entry name" value="Mediator of RNA polymerase II transcription subunit 15a"/>
    <property type="match status" value="1"/>
</dbReference>
<evidence type="ECO:0000313" key="6">
    <source>
        <dbReference type="Proteomes" id="UP000015105"/>
    </source>
</evidence>
<dbReference type="STRING" id="200361.A0A452ZXN2"/>
<keyword evidence="6" id="KW-1185">Reference proteome</keyword>